<feature type="compositionally biased region" description="Basic and acidic residues" evidence="1">
    <location>
        <begin position="548"/>
        <end position="563"/>
    </location>
</feature>
<dbReference type="EMBL" id="JACASE010000007">
    <property type="protein sequence ID" value="KAF6447240.1"/>
    <property type="molecule type" value="Genomic_DNA"/>
</dbReference>
<dbReference type="PANTHER" id="PTHR47743">
    <property type="entry name" value="KIAA1210 / KIAA1211 FAMILY MEMBER"/>
    <property type="match status" value="1"/>
</dbReference>
<feature type="compositionally biased region" description="Basic and acidic residues" evidence="1">
    <location>
        <begin position="856"/>
        <end position="871"/>
    </location>
</feature>
<feature type="region of interest" description="Disordered" evidence="1">
    <location>
        <begin position="615"/>
        <end position="687"/>
    </location>
</feature>
<evidence type="ECO:0000313" key="4">
    <source>
        <dbReference type="Proteomes" id="UP000593571"/>
    </source>
</evidence>
<feature type="region of interest" description="Disordered" evidence="1">
    <location>
        <begin position="724"/>
        <end position="891"/>
    </location>
</feature>
<feature type="compositionally biased region" description="Polar residues" evidence="1">
    <location>
        <begin position="634"/>
        <end position="647"/>
    </location>
</feature>
<comment type="caution">
    <text evidence="3">The sequence shown here is derived from an EMBL/GenBank/DDBJ whole genome shotgun (WGS) entry which is preliminary data.</text>
</comment>
<reference evidence="3 4" key="1">
    <citation type="journal article" date="2020" name="Nature">
        <title>Six reference-quality genomes reveal evolution of bat adaptations.</title>
        <authorList>
            <person name="Jebb D."/>
            <person name="Huang Z."/>
            <person name="Pippel M."/>
            <person name="Hughes G.M."/>
            <person name="Lavrichenko K."/>
            <person name="Devanna P."/>
            <person name="Winkler S."/>
            <person name="Jermiin L.S."/>
            <person name="Skirmuntt E.C."/>
            <person name="Katzourakis A."/>
            <person name="Burkitt-Gray L."/>
            <person name="Ray D.A."/>
            <person name="Sullivan K.A.M."/>
            <person name="Roscito J.G."/>
            <person name="Kirilenko B.M."/>
            <person name="Davalos L.M."/>
            <person name="Corthals A.P."/>
            <person name="Power M.L."/>
            <person name="Jones G."/>
            <person name="Ransome R.D."/>
            <person name="Dechmann D.K.N."/>
            <person name="Locatelli A.G."/>
            <person name="Puechmaille S.J."/>
            <person name="Fedrigo O."/>
            <person name="Jarvis E.D."/>
            <person name="Hiller M."/>
            <person name="Vernes S.C."/>
            <person name="Myers E.W."/>
            <person name="Teeling E.C."/>
        </authorList>
    </citation>
    <scope>NUCLEOTIDE SEQUENCE [LARGE SCALE GENOMIC DNA]</scope>
    <source>
        <strain evidence="3">MRouAeg1</strain>
        <tissue evidence="3">Muscle</tissue>
    </source>
</reference>
<evidence type="ECO:0000256" key="1">
    <source>
        <dbReference type="SAM" id="MobiDB-lite"/>
    </source>
</evidence>
<feature type="compositionally biased region" description="Basic and acidic residues" evidence="1">
    <location>
        <begin position="281"/>
        <end position="290"/>
    </location>
</feature>
<keyword evidence="4" id="KW-1185">Reference proteome</keyword>
<feature type="compositionally biased region" description="Polar residues" evidence="1">
    <location>
        <begin position="496"/>
        <end position="506"/>
    </location>
</feature>
<evidence type="ECO:0000313" key="3">
    <source>
        <dbReference type="EMBL" id="KAF6447240.1"/>
    </source>
</evidence>
<feature type="compositionally biased region" description="Basic residues" evidence="1">
    <location>
        <begin position="247"/>
        <end position="266"/>
    </location>
</feature>
<proteinExistence type="predicted"/>
<feature type="compositionally biased region" description="Basic and acidic residues" evidence="1">
    <location>
        <begin position="805"/>
        <end position="818"/>
    </location>
</feature>
<dbReference type="InterPro" id="IPR026713">
    <property type="entry name" value="CRACD-like"/>
</dbReference>
<feature type="region of interest" description="Disordered" evidence="1">
    <location>
        <begin position="474"/>
        <end position="596"/>
    </location>
</feature>
<name>A0A7J8FI02_ROUAE</name>
<feature type="compositionally biased region" description="Polar residues" evidence="1">
    <location>
        <begin position="60"/>
        <end position="71"/>
    </location>
</feature>
<feature type="compositionally biased region" description="Polar residues" evidence="1">
    <location>
        <begin position="655"/>
        <end position="668"/>
    </location>
</feature>
<accession>A0A7J8FI02</accession>
<dbReference type="InterPro" id="IPR028030">
    <property type="entry name" value="DUF4592"/>
</dbReference>
<dbReference type="Pfam" id="PF15262">
    <property type="entry name" value="DUF4592"/>
    <property type="match status" value="1"/>
</dbReference>
<evidence type="ECO:0000259" key="2">
    <source>
        <dbReference type="Pfam" id="PF15262"/>
    </source>
</evidence>
<protein>
    <recommendedName>
        <fullName evidence="2">DUF4592 domain-containing protein</fullName>
    </recommendedName>
</protein>
<sequence length="975" mass="104782">MISLTSMKEKTELDMISTRMMDFKLREAAEGLGEDSSGKKKSKFKTFKKFFGKKKRKESPSSTGSSTWKQSQAKDEVVAMESRVVGYDSEDELEESRGALGGRALSHDSIFIPESGQDPTRPVRVFSQENVCDRIKALQLKIQCNVKMGPPPPGCLTAKRGDDAGMSSEDDGLPRSPPEMCLLHDTGPGTAKKVSLVSSSRPPSPDQLSSSHLNNMPVINVDSSMVPVADFSYPPEFSSCLDNSAAKHKLLVKPRNQRSSKMRRMSSRAQSESLSDLTCTLEEKQHDEKPLPAVSSEDEPSAGQQDGVRDLGPEPGGPATMLPPGGTHARRARLQHCPALRNSAEEEGESSLGDNPSSRPATPEVAEPKSGPTSCLESPFVPEGSPDPNSENQREELSLTSTYPLARDTAEEVVCAPGDDKSRSSPHIPGEDTTPPGTSPATPVEAPSGPGRPDHNVQEAELMLAVLPLERAGTECSEAPAPSPSAPKSCLKHKTQTASRSLSVSLTPPASESSPEEPTLCALDKEATLLGSPRAELAKSPQGGPERVAQELKIRRGGGEPRSMKKFSVSSGRAWSHTGHREHLGHSGPVGPAAVPSTVRLPLLRSSLAWRSEATLDDLRAPPEPQIQKLGPQESPSPAECSSQNTGDMVASQAGPGQSLQDVATTPATRDPCPTAQELPTCGDRSRFPIKLRSTSLSLKHRDVSSPEVKGIKRYSAEVRLEKGGLTLLSKEDKSHMGMAPATRGTRSPNGQGKGRARPSEQLGSKPPLPRKPLLQTFTLPSLPVSPDVGDVSPGELDKPALPLDPRKERSSPHRGTEKCLPPSATGPGTEGQPGPPWITITRQKLRGALEQPPDGEDKPRAQTLKSETRKQARALESTQEPMKQADFVRSKSFLMAPAKPTMIGRQGTKPRLQEGLQRGISLSHQNLAAQSAAMTEKELHQLKRASYASSDQPSWMELARKKSQAWSDMPQIIK</sequence>
<feature type="region of interest" description="Disordered" evidence="1">
    <location>
        <begin position="149"/>
        <end position="215"/>
    </location>
</feature>
<dbReference type="Proteomes" id="UP000593571">
    <property type="component" value="Unassembled WGS sequence"/>
</dbReference>
<gene>
    <name evidence="3" type="ORF">HJG63_007217</name>
</gene>
<feature type="region of interest" description="Disordered" evidence="1">
    <location>
        <begin position="247"/>
        <end position="457"/>
    </location>
</feature>
<feature type="compositionally biased region" description="Low complexity" evidence="1">
    <location>
        <begin position="508"/>
        <end position="518"/>
    </location>
</feature>
<dbReference type="AlphaFoldDB" id="A0A7J8FI02"/>
<organism evidence="3 4">
    <name type="scientific">Rousettus aegyptiacus</name>
    <name type="common">Egyptian fruit bat</name>
    <name type="synonym">Pteropus aegyptiacus</name>
    <dbReference type="NCBI Taxonomy" id="9407"/>
    <lineage>
        <taxon>Eukaryota</taxon>
        <taxon>Metazoa</taxon>
        <taxon>Chordata</taxon>
        <taxon>Craniata</taxon>
        <taxon>Vertebrata</taxon>
        <taxon>Euteleostomi</taxon>
        <taxon>Mammalia</taxon>
        <taxon>Eutheria</taxon>
        <taxon>Laurasiatheria</taxon>
        <taxon>Chiroptera</taxon>
        <taxon>Yinpterochiroptera</taxon>
        <taxon>Pteropodoidea</taxon>
        <taxon>Pteropodidae</taxon>
        <taxon>Rousettinae</taxon>
        <taxon>Rousettus</taxon>
    </lineage>
</organism>
<feature type="region of interest" description="Disordered" evidence="1">
    <location>
        <begin position="51"/>
        <end position="76"/>
    </location>
</feature>
<dbReference type="PANTHER" id="PTHR47743:SF1">
    <property type="entry name" value="CRACD-LIKE PROTEIN"/>
    <property type="match status" value="1"/>
</dbReference>
<feature type="domain" description="DUF4592" evidence="2">
    <location>
        <begin position="144"/>
        <end position="262"/>
    </location>
</feature>